<feature type="compositionally biased region" description="Basic and acidic residues" evidence="1">
    <location>
        <begin position="1"/>
        <end position="10"/>
    </location>
</feature>
<dbReference type="PANTHER" id="PTHR47705">
    <property type="entry name" value="AGAP000321-PA"/>
    <property type="match status" value="1"/>
</dbReference>
<feature type="region of interest" description="Disordered" evidence="1">
    <location>
        <begin position="1"/>
        <end position="25"/>
    </location>
</feature>
<accession>A0A8K0P5J9</accession>
<evidence type="ECO:0000313" key="3">
    <source>
        <dbReference type="EMBL" id="KAG8233887.1"/>
    </source>
</evidence>
<evidence type="ECO:0000256" key="1">
    <source>
        <dbReference type="SAM" id="MobiDB-lite"/>
    </source>
</evidence>
<dbReference type="OrthoDB" id="1577640at2759"/>
<feature type="domain" description="Winged helix-turn-helix" evidence="2">
    <location>
        <begin position="176"/>
        <end position="237"/>
    </location>
</feature>
<feature type="non-terminal residue" evidence="3">
    <location>
        <position position="1"/>
    </location>
</feature>
<organism evidence="3 4">
    <name type="scientific">Ladona fulva</name>
    <name type="common">Scarce chaser dragonfly</name>
    <name type="synonym">Libellula fulva</name>
    <dbReference type="NCBI Taxonomy" id="123851"/>
    <lineage>
        <taxon>Eukaryota</taxon>
        <taxon>Metazoa</taxon>
        <taxon>Ecdysozoa</taxon>
        <taxon>Arthropoda</taxon>
        <taxon>Hexapoda</taxon>
        <taxon>Insecta</taxon>
        <taxon>Pterygota</taxon>
        <taxon>Palaeoptera</taxon>
        <taxon>Odonata</taxon>
        <taxon>Epiprocta</taxon>
        <taxon>Anisoptera</taxon>
        <taxon>Libelluloidea</taxon>
        <taxon>Libellulidae</taxon>
        <taxon>Ladona</taxon>
    </lineage>
</organism>
<reference evidence="3" key="2">
    <citation type="submission" date="2017-10" db="EMBL/GenBank/DDBJ databases">
        <title>Ladona fulva Genome sequencing and assembly.</title>
        <authorList>
            <person name="Murali S."/>
            <person name="Richards S."/>
            <person name="Bandaranaike D."/>
            <person name="Bellair M."/>
            <person name="Blankenburg K."/>
            <person name="Chao H."/>
            <person name="Dinh H."/>
            <person name="Doddapaneni H."/>
            <person name="Dugan-Rocha S."/>
            <person name="Elkadiri S."/>
            <person name="Gnanaolivu R."/>
            <person name="Hernandez B."/>
            <person name="Skinner E."/>
            <person name="Javaid M."/>
            <person name="Lee S."/>
            <person name="Li M."/>
            <person name="Ming W."/>
            <person name="Munidasa M."/>
            <person name="Muniz J."/>
            <person name="Nguyen L."/>
            <person name="Hughes D."/>
            <person name="Osuji N."/>
            <person name="Pu L.-L."/>
            <person name="Puazo M."/>
            <person name="Qu C."/>
            <person name="Quiroz J."/>
            <person name="Raj R."/>
            <person name="Weissenberger G."/>
            <person name="Xin Y."/>
            <person name="Zou X."/>
            <person name="Han Y."/>
            <person name="Worley K."/>
            <person name="Muzny D."/>
            <person name="Gibbs R."/>
        </authorList>
    </citation>
    <scope>NUCLEOTIDE SEQUENCE</scope>
    <source>
        <strain evidence="3">Sampled in the wild</strain>
    </source>
</reference>
<dbReference type="AlphaFoldDB" id="A0A8K0P5J9"/>
<protein>
    <recommendedName>
        <fullName evidence="2">Winged helix-turn-helix domain-containing protein</fullName>
    </recommendedName>
</protein>
<gene>
    <name evidence="3" type="ORF">J437_LFUL005214</name>
</gene>
<evidence type="ECO:0000259" key="2">
    <source>
        <dbReference type="Pfam" id="PF22979"/>
    </source>
</evidence>
<dbReference type="Pfam" id="PF22979">
    <property type="entry name" value="HTH_69"/>
    <property type="match status" value="1"/>
</dbReference>
<sequence>MDIKMEENMAEHVVMTPKKKTSQKTTLMIQRQKVSRPLPGDSKVHIAGGDHQGIIINKEAAADVEDPVPQQASLEFRVFLVSAHTGKHTQENRRLLFWFHPDMEENEVPAVAQQFFRELVSPQEFPRDYVGFIKKIMKLMQHKYTKISKLEVELSQLDETNEAPTRPLSADETALGKIVELTEDKVLEMIESSYPNPITVGDIARENCWVESDVELILAELLNKGLIKSLDHGAYTRVIVKQMPTIASAKQPTIAIVTAQYCEKLAVDAMIENKETFVRYTTV</sequence>
<evidence type="ECO:0000313" key="4">
    <source>
        <dbReference type="Proteomes" id="UP000792457"/>
    </source>
</evidence>
<reference evidence="3" key="1">
    <citation type="submission" date="2013-04" db="EMBL/GenBank/DDBJ databases">
        <authorList>
            <person name="Qu J."/>
            <person name="Murali S.C."/>
            <person name="Bandaranaike D."/>
            <person name="Bellair M."/>
            <person name="Blankenburg K."/>
            <person name="Chao H."/>
            <person name="Dinh H."/>
            <person name="Doddapaneni H."/>
            <person name="Downs B."/>
            <person name="Dugan-Rocha S."/>
            <person name="Elkadiri S."/>
            <person name="Gnanaolivu R.D."/>
            <person name="Hernandez B."/>
            <person name="Javaid M."/>
            <person name="Jayaseelan J.C."/>
            <person name="Lee S."/>
            <person name="Li M."/>
            <person name="Ming W."/>
            <person name="Munidasa M."/>
            <person name="Muniz J."/>
            <person name="Nguyen L."/>
            <person name="Ongeri F."/>
            <person name="Osuji N."/>
            <person name="Pu L.-L."/>
            <person name="Puazo M."/>
            <person name="Qu C."/>
            <person name="Quiroz J."/>
            <person name="Raj R."/>
            <person name="Weissenberger G."/>
            <person name="Xin Y."/>
            <person name="Zou X."/>
            <person name="Han Y."/>
            <person name="Richards S."/>
            <person name="Worley K."/>
            <person name="Muzny D."/>
            <person name="Gibbs R."/>
        </authorList>
    </citation>
    <scope>NUCLEOTIDE SEQUENCE</scope>
    <source>
        <strain evidence="3">Sampled in the wild</strain>
    </source>
</reference>
<dbReference type="InterPro" id="IPR055121">
    <property type="entry name" value="HTH_69"/>
</dbReference>
<proteinExistence type="predicted"/>
<dbReference type="EMBL" id="KZ308752">
    <property type="protein sequence ID" value="KAG8233887.1"/>
    <property type="molecule type" value="Genomic_DNA"/>
</dbReference>
<dbReference type="PANTHER" id="PTHR47705:SF1">
    <property type="entry name" value="PNP_UDP_1 DOMAIN-CONTAINING PROTEIN"/>
    <property type="match status" value="1"/>
</dbReference>
<comment type="caution">
    <text evidence="3">The sequence shown here is derived from an EMBL/GenBank/DDBJ whole genome shotgun (WGS) entry which is preliminary data.</text>
</comment>
<keyword evidence="4" id="KW-1185">Reference proteome</keyword>
<name>A0A8K0P5J9_LADFU</name>
<dbReference type="Proteomes" id="UP000792457">
    <property type="component" value="Unassembled WGS sequence"/>
</dbReference>